<gene>
    <name evidence="1" type="ORF">UFOVP264_57</name>
</gene>
<sequence>MKEHHHGHKKHAHHPHDKVAAMPQFNEGHWEKKMADVDVADGKYSSEMNQAEEYKKSVDGLAHYAKKHKEKH</sequence>
<proteinExistence type="predicted"/>
<dbReference type="EMBL" id="LR796277">
    <property type="protein sequence ID" value="CAB4133890.1"/>
    <property type="molecule type" value="Genomic_DNA"/>
</dbReference>
<organism evidence="1">
    <name type="scientific">uncultured Caudovirales phage</name>
    <dbReference type="NCBI Taxonomy" id="2100421"/>
    <lineage>
        <taxon>Viruses</taxon>
        <taxon>Duplodnaviria</taxon>
        <taxon>Heunggongvirae</taxon>
        <taxon>Uroviricota</taxon>
        <taxon>Caudoviricetes</taxon>
        <taxon>Peduoviridae</taxon>
        <taxon>Maltschvirus</taxon>
        <taxon>Maltschvirus maltsch</taxon>
    </lineage>
</organism>
<reference evidence="1" key="1">
    <citation type="submission" date="2020-04" db="EMBL/GenBank/DDBJ databases">
        <authorList>
            <person name="Chiriac C."/>
            <person name="Salcher M."/>
            <person name="Ghai R."/>
            <person name="Kavagutti S V."/>
        </authorList>
    </citation>
    <scope>NUCLEOTIDE SEQUENCE</scope>
</reference>
<name>A0A6J5LLM9_9CAUD</name>
<accession>A0A6J5LLM9</accession>
<protein>
    <submittedName>
        <fullName evidence="1">Uncharacterized protein</fullName>
    </submittedName>
</protein>
<evidence type="ECO:0000313" key="1">
    <source>
        <dbReference type="EMBL" id="CAB4133890.1"/>
    </source>
</evidence>